<dbReference type="SUPFAM" id="SSF55144">
    <property type="entry name" value="LigT-like"/>
    <property type="match status" value="1"/>
</dbReference>
<keyword evidence="1" id="KW-0436">Ligase</keyword>
<dbReference type="Gene3D" id="3.90.1140.10">
    <property type="entry name" value="Cyclic phosphodiesterase"/>
    <property type="match status" value="1"/>
</dbReference>
<comment type="caution">
    <text evidence="1">The sequence shown here is derived from an EMBL/GenBank/DDBJ whole genome shotgun (WGS) entry which is preliminary data.</text>
</comment>
<dbReference type="InterPro" id="IPR009097">
    <property type="entry name" value="Cyclic_Pdiesterase"/>
</dbReference>
<organism evidence="1 2">
    <name type="scientific">Sinomonas terricola</name>
    <dbReference type="NCBI Taxonomy" id="3110330"/>
    <lineage>
        <taxon>Bacteria</taxon>
        <taxon>Bacillati</taxon>
        <taxon>Actinomycetota</taxon>
        <taxon>Actinomycetes</taxon>
        <taxon>Micrococcales</taxon>
        <taxon>Micrococcaceae</taxon>
        <taxon>Sinomonas</taxon>
    </lineage>
</organism>
<dbReference type="GO" id="GO:0016874">
    <property type="term" value="F:ligase activity"/>
    <property type="evidence" value="ECO:0007669"/>
    <property type="project" value="UniProtKB-KW"/>
</dbReference>
<reference evidence="1 2" key="1">
    <citation type="submission" date="2023-12" db="EMBL/GenBank/DDBJ databases">
        <title>Sinomonas terricola sp. nov, isolated from litchi orchard soil in Guangdong, PR China.</title>
        <authorList>
            <person name="Jiaxin W."/>
            <person name="Yang Z."/>
            <person name="Honghui Z."/>
        </authorList>
    </citation>
    <scope>NUCLEOTIDE SEQUENCE [LARGE SCALE GENOMIC DNA]</scope>
    <source>
        <strain evidence="1 2">JGH33</strain>
    </source>
</reference>
<name>A0ABU5T805_9MICC</name>
<evidence type="ECO:0000313" key="2">
    <source>
        <dbReference type="Proteomes" id="UP001304769"/>
    </source>
</evidence>
<proteinExistence type="predicted"/>
<dbReference type="RefSeq" id="WP_323279679.1">
    <property type="nucleotide sequence ID" value="NZ_JAYGGQ010000010.1"/>
</dbReference>
<accession>A0ABU5T805</accession>
<gene>
    <name evidence="1" type="ORF">SPF06_13765</name>
</gene>
<protein>
    <submittedName>
        <fullName evidence="1">2'-5' RNA ligase family protein</fullName>
    </submittedName>
</protein>
<dbReference type="Proteomes" id="UP001304769">
    <property type="component" value="Unassembled WGS sequence"/>
</dbReference>
<evidence type="ECO:0000313" key="1">
    <source>
        <dbReference type="EMBL" id="MEA5455797.1"/>
    </source>
</evidence>
<dbReference type="EMBL" id="JAYGGQ010000010">
    <property type="protein sequence ID" value="MEA5455797.1"/>
    <property type="molecule type" value="Genomic_DNA"/>
</dbReference>
<sequence length="165" mass="17172">MHRFAVVLPLAPMALGERYAVRDWPLHVTVAPVFSTRATTPMLAARMGEVAAQHGPVDAVAGPPELFGPRHDTPVALVDSPEVRAMHAVLAGALATLGIAFDSPGYTGEGFRPHVTTTSKGAAVEGQRLRLAQLALVDMEPGPGQGRPQVVAVAALAMRTSSTAP</sequence>
<keyword evidence="2" id="KW-1185">Reference proteome</keyword>
<dbReference type="Pfam" id="PF13563">
    <property type="entry name" value="2_5_RNA_ligase2"/>
    <property type="match status" value="1"/>
</dbReference>